<gene>
    <name evidence="1" type="ORF">SDC9_143660</name>
</gene>
<sequence>MTSRNGADSGDFTSGVNSCNRGGAADPGDCRVGCARRRDHCGELLPAALVDRHIRVAQRDAVDRDGVDRDEAVLLCKRIVIRGCCDFHSTREVPQNFDSTGGVDAYIAFFARFNCPFDGLVCCVIRTDCRQERIGAVDGQRQTGFIKHEAVDVSRLLLHVDSCRVGKLSTTSTDRDNCRANGQRGYLYFARASAT</sequence>
<comment type="caution">
    <text evidence="1">The sequence shown here is derived from an EMBL/GenBank/DDBJ whole genome shotgun (WGS) entry which is preliminary data.</text>
</comment>
<proteinExistence type="predicted"/>
<accession>A0A645E4J0</accession>
<organism evidence="1">
    <name type="scientific">bioreactor metagenome</name>
    <dbReference type="NCBI Taxonomy" id="1076179"/>
    <lineage>
        <taxon>unclassified sequences</taxon>
        <taxon>metagenomes</taxon>
        <taxon>ecological metagenomes</taxon>
    </lineage>
</organism>
<dbReference type="AlphaFoldDB" id="A0A645E4J0"/>
<name>A0A645E4J0_9ZZZZ</name>
<dbReference type="EMBL" id="VSSQ01042871">
    <property type="protein sequence ID" value="MPM96496.1"/>
    <property type="molecule type" value="Genomic_DNA"/>
</dbReference>
<reference evidence="1" key="1">
    <citation type="submission" date="2019-08" db="EMBL/GenBank/DDBJ databases">
        <authorList>
            <person name="Kucharzyk K."/>
            <person name="Murdoch R.W."/>
            <person name="Higgins S."/>
            <person name="Loffler F."/>
        </authorList>
    </citation>
    <scope>NUCLEOTIDE SEQUENCE</scope>
</reference>
<protein>
    <submittedName>
        <fullName evidence="1">Uncharacterized protein</fullName>
    </submittedName>
</protein>
<evidence type="ECO:0000313" key="1">
    <source>
        <dbReference type="EMBL" id="MPM96496.1"/>
    </source>
</evidence>